<evidence type="ECO:0000259" key="4">
    <source>
        <dbReference type="Pfam" id="PF23403"/>
    </source>
</evidence>
<name>A0A061G849_THECC</name>
<reference evidence="5 6" key="1">
    <citation type="journal article" date="2013" name="Genome Biol.">
        <title>The genome sequence of the most widely cultivated cacao type and its use to identify candidate genes regulating pod color.</title>
        <authorList>
            <person name="Motamayor J.C."/>
            <person name="Mockaitis K."/>
            <person name="Schmutz J."/>
            <person name="Haiminen N."/>
            <person name="Iii D.L."/>
            <person name="Cornejo O."/>
            <person name="Findley S.D."/>
            <person name="Zheng P."/>
            <person name="Utro F."/>
            <person name="Royaert S."/>
            <person name="Saski C."/>
            <person name="Jenkins J."/>
            <person name="Podicheti R."/>
            <person name="Zhao M."/>
            <person name="Scheffler B.E."/>
            <person name="Stack J.C."/>
            <person name="Feltus F.A."/>
            <person name="Mustiga G.M."/>
            <person name="Amores F."/>
            <person name="Phillips W."/>
            <person name="Marelli J.P."/>
            <person name="May G.D."/>
            <person name="Shapiro H."/>
            <person name="Ma J."/>
            <person name="Bustamante C.D."/>
            <person name="Schnell R.J."/>
            <person name="Main D."/>
            <person name="Gilbert D."/>
            <person name="Parida L."/>
            <person name="Kuhn D.N."/>
        </authorList>
    </citation>
    <scope>NUCLEOTIDE SEQUENCE [LARGE SCALE GENOMIC DNA]</scope>
    <source>
        <strain evidence="6">cv. Matina 1-6</strain>
    </source>
</reference>
<dbReference type="AlphaFoldDB" id="A0A061G849"/>
<dbReference type="PANTHER" id="PTHR33836:SF1">
    <property type="entry name" value="LOW-TEMPERATURE-INDUCED 65 KDA PROTEIN-RELATED"/>
    <property type="match status" value="1"/>
</dbReference>
<dbReference type="InterPro" id="IPR056605">
    <property type="entry name" value="LTI65_LTI78_N"/>
</dbReference>
<feature type="region of interest" description="Disordered" evidence="1">
    <location>
        <begin position="444"/>
        <end position="590"/>
    </location>
</feature>
<dbReference type="eggNOG" id="ENOG502QU29">
    <property type="taxonomic scope" value="Eukaryota"/>
</dbReference>
<keyword evidence="6" id="KW-1185">Reference proteome</keyword>
<feature type="compositionally biased region" description="Basic and acidic residues" evidence="1">
    <location>
        <begin position="13"/>
        <end position="29"/>
    </location>
</feature>
<evidence type="ECO:0000256" key="1">
    <source>
        <dbReference type="SAM" id="MobiDB-lite"/>
    </source>
</evidence>
<dbReference type="PANTHER" id="PTHR33836">
    <property type="entry name" value="LOW-TEMPERATURE-INDUCED 65 KDA PROTEIN-RELATED"/>
    <property type="match status" value="1"/>
</dbReference>
<feature type="region of interest" description="Disordered" evidence="1">
    <location>
        <begin position="1"/>
        <end position="96"/>
    </location>
</feature>
<dbReference type="Pfam" id="PF23403">
    <property type="entry name" value="LTI65_LTI78_N"/>
    <property type="match status" value="1"/>
</dbReference>
<feature type="compositionally biased region" description="Basic and acidic residues" evidence="1">
    <location>
        <begin position="492"/>
        <end position="530"/>
    </location>
</feature>
<evidence type="ECO:0000313" key="5">
    <source>
        <dbReference type="EMBL" id="EOY23189.1"/>
    </source>
</evidence>
<dbReference type="Proteomes" id="UP000026915">
    <property type="component" value="Chromosome 3"/>
</dbReference>
<feature type="domain" description="LTI65/LTI78 NYQTKV repeat" evidence="3">
    <location>
        <begin position="224"/>
        <end position="284"/>
    </location>
</feature>
<dbReference type="Pfam" id="PF07918">
    <property type="entry name" value="CAP160"/>
    <property type="match status" value="1"/>
</dbReference>
<accession>A0A061G849</accession>
<evidence type="ECO:0000259" key="2">
    <source>
        <dbReference type="Pfam" id="PF23399"/>
    </source>
</evidence>
<dbReference type="HOGENOM" id="CLU_024021_0_0_1"/>
<organism evidence="5 6">
    <name type="scientific">Theobroma cacao</name>
    <name type="common">Cacao</name>
    <name type="synonym">Cocoa</name>
    <dbReference type="NCBI Taxonomy" id="3641"/>
    <lineage>
        <taxon>Eukaryota</taxon>
        <taxon>Viridiplantae</taxon>
        <taxon>Streptophyta</taxon>
        <taxon>Embryophyta</taxon>
        <taxon>Tracheophyta</taxon>
        <taxon>Spermatophyta</taxon>
        <taxon>Magnoliopsida</taxon>
        <taxon>eudicotyledons</taxon>
        <taxon>Gunneridae</taxon>
        <taxon>Pentapetalae</taxon>
        <taxon>rosids</taxon>
        <taxon>malvids</taxon>
        <taxon>Malvales</taxon>
        <taxon>Malvaceae</taxon>
        <taxon>Byttnerioideae</taxon>
        <taxon>Theobroma</taxon>
    </lineage>
</organism>
<feature type="compositionally biased region" description="Basic and acidic residues" evidence="1">
    <location>
        <begin position="472"/>
        <end position="485"/>
    </location>
</feature>
<feature type="compositionally biased region" description="Polar residues" evidence="1">
    <location>
        <begin position="191"/>
        <end position="210"/>
    </location>
</feature>
<dbReference type="InterPro" id="IPR037491">
    <property type="entry name" value="LTI78/LTI65"/>
</dbReference>
<dbReference type="InterPro" id="IPR012418">
    <property type="entry name" value="CAP160"/>
</dbReference>
<evidence type="ECO:0000313" key="6">
    <source>
        <dbReference type="Proteomes" id="UP000026915"/>
    </source>
</evidence>
<feature type="domain" description="LTI65/LTI78 PGEED repeat" evidence="2">
    <location>
        <begin position="463"/>
        <end position="493"/>
    </location>
</feature>
<dbReference type="EMBL" id="CM001881">
    <property type="protein sequence ID" value="EOY23189.1"/>
    <property type="molecule type" value="Genomic_DNA"/>
</dbReference>
<sequence>MDTQTAYPRGYNQKHDPNIIGHHHGEDKHHHEKKSVLKKVKAKAKKIKDTITKHGHGHNHDHDDHGHQYHEGHIPDDHDLDGGDDDKEEIVDDPEVHRPPMYESAAARVIVSGQQKDLSHAGITYGRSKALRPDPLAPRDSSETFYSGNDKTKYYNDPAMSSVPGLKALATEQPRVNSLKTTVTVEEPLAPQNTPMPRTSHQSKDANPTRTFLHGQEEYPGQPKVNLQRPKGLEEDPAAPEDTPHAYTTTNYQSKVTDPTGNGGEATGITPILHSLDKMKIYDEQNIGREQNLPPGTHHRSSKLTFPMGSHDQFSPEPTPAIPIKIPEKSPLVSETMETTKPEEHVHNIPSDKQSNLTSYSEKISSATSAIAGKAESAKDMVASKLGYGEKDQTPANESHEGQGATKLASAVDYGKKMAVAVTEKLTPVYEKVAEVGSTVVSKLHGPGTGTASEVHTEVEEQDEGVSMKGYIAEKLRPGDEDRALSEVITDALHKRKEDPEKETRPREKVIESVEVSRRLGTGDERDERAGSGSVNSPTTGVVDKLKGAVGSWFGKGEESPGIQQAHGSSYGNEGFSSSTGERRLQESGN</sequence>
<feature type="compositionally biased region" description="Basic and acidic residues" evidence="1">
    <location>
        <begin position="581"/>
        <end position="590"/>
    </location>
</feature>
<feature type="domain" description="LTI65/LTI78 N-terminal" evidence="4">
    <location>
        <begin position="29"/>
        <end position="108"/>
    </location>
</feature>
<feature type="compositionally biased region" description="Basic residues" evidence="1">
    <location>
        <begin position="30"/>
        <end position="46"/>
    </location>
</feature>
<dbReference type="InterPro" id="IPR057058">
    <property type="entry name" value="LTI65_LTI78_NYQTKV"/>
</dbReference>
<dbReference type="Pfam" id="PF23402">
    <property type="entry name" value="LTI65_LTI78_NYQTKV"/>
    <property type="match status" value="1"/>
</dbReference>
<dbReference type="GO" id="GO:0006950">
    <property type="term" value="P:response to stress"/>
    <property type="evidence" value="ECO:0000318"/>
    <property type="project" value="GO_Central"/>
</dbReference>
<dbReference type="InterPro" id="IPR057059">
    <property type="entry name" value="LTI65/LTI78_PGEED"/>
</dbReference>
<gene>
    <name evidence="5" type="ORF">TCM_015165</name>
</gene>
<feature type="region of interest" description="Disordered" evidence="1">
    <location>
        <begin position="186"/>
        <end position="268"/>
    </location>
</feature>
<dbReference type="InParanoid" id="A0A061G849"/>
<dbReference type="Pfam" id="PF23399">
    <property type="entry name" value="LTI65_PGEED"/>
    <property type="match status" value="1"/>
</dbReference>
<feature type="compositionally biased region" description="Polar residues" evidence="1">
    <location>
        <begin position="562"/>
        <end position="580"/>
    </location>
</feature>
<feature type="region of interest" description="Disordered" evidence="1">
    <location>
        <begin position="121"/>
        <end position="151"/>
    </location>
</feature>
<dbReference type="Gramene" id="EOY23189">
    <property type="protein sequence ID" value="EOY23189"/>
    <property type="gene ID" value="TCM_015165"/>
</dbReference>
<proteinExistence type="predicted"/>
<feature type="compositionally biased region" description="Acidic residues" evidence="1">
    <location>
        <begin position="82"/>
        <end position="93"/>
    </location>
</feature>
<dbReference type="STRING" id="3641.A0A061G849"/>
<dbReference type="OMA" id="HQTPMKT"/>
<feature type="compositionally biased region" description="Polar residues" evidence="1">
    <location>
        <begin position="246"/>
        <end position="260"/>
    </location>
</feature>
<protein>
    <submittedName>
        <fullName evidence="5">CAP160 protein, putative</fullName>
    </submittedName>
</protein>
<feature type="compositionally biased region" description="Basic and acidic residues" evidence="1">
    <location>
        <begin position="47"/>
        <end position="81"/>
    </location>
</feature>
<dbReference type="GO" id="GO:0009737">
    <property type="term" value="P:response to abscisic acid"/>
    <property type="evidence" value="ECO:0007669"/>
    <property type="project" value="InterPro"/>
</dbReference>
<evidence type="ECO:0000259" key="3">
    <source>
        <dbReference type="Pfam" id="PF23402"/>
    </source>
</evidence>
<dbReference type="FunCoup" id="A0A061G849">
    <property type="interactions" value="213"/>
</dbReference>